<protein>
    <submittedName>
        <fullName evidence="5">Archaea-specific SMC-related protein</fullName>
    </submittedName>
</protein>
<sequence>MSSPASVSSSITVLAENIGGIDRTEVTLEPGVNVLTGRNATNRTSFLQTIMAALGSRQASLKGDADTGRVELAVDGNQYTRVLERRDGEVVFGGDPYLDEPELADLFAFQLESNEARRAVRSGDDLRELIMRPVDTDEIEAEIASLEADKRDLDDRLEQLERLEAELPGLEDERAALNDELESLAERITALEADLDAFELDIEASRDRKAAIESGFADLQAARTELESIEYDLETERESYAELEAERDELQAELAALDDDHDSPDRLEGRIQELRARKRSLDATVSELQSVIRFNEDRLEDDGVELELADSGTDGGDITEQLLTDDVVCWTCGSHVDRGRIESTLERLRSLRQRKIDERRDLQSQIDELATRRTELRERSQKRGELETRLSAIEDDLEHRQQRIADLEADHDDQQARIADLEADTDAFEHAAYDDVIETHRELNRLELEREDCEAERDEVQARIDEIESQLAARSDLEAQRDTVETRLTECRTRVDRLEETAVDAFNEHMDSILSLLEYRNIERIWIERREKTVREGRRTVTRTAFDLHIVRSTADGTTYEDTVTHLSESEREVTGLVVALAGYLVHDVYDVVPFMLLDSLEAIDSNRIAALVEYLAEYADCLVVALLREDAEALSDSYSYVREI</sequence>
<dbReference type="PANTHER" id="PTHR32114:SF2">
    <property type="entry name" value="ABC TRANSPORTER ABCH.3"/>
    <property type="match status" value="1"/>
</dbReference>
<dbReference type="Gene3D" id="3.40.50.300">
    <property type="entry name" value="P-loop containing nucleotide triphosphate hydrolases"/>
    <property type="match status" value="1"/>
</dbReference>
<keyword evidence="1 3" id="KW-0175">Coiled coil</keyword>
<organism evidence="5 6">
    <name type="scientific">Haloarchaeobius amylolyticus</name>
    <dbReference type="NCBI Taxonomy" id="1198296"/>
    <lineage>
        <taxon>Archaea</taxon>
        <taxon>Methanobacteriati</taxon>
        <taxon>Methanobacteriota</taxon>
        <taxon>Stenosarchaea group</taxon>
        <taxon>Halobacteria</taxon>
        <taxon>Halobacteriales</taxon>
        <taxon>Halorubellaceae</taxon>
        <taxon>Haloarchaeobius</taxon>
    </lineage>
</organism>
<dbReference type="Gene3D" id="1.10.287.1490">
    <property type="match status" value="1"/>
</dbReference>
<dbReference type="Proteomes" id="UP001597076">
    <property type="component" value="Unassembled WGS sequence"/>
</dbReference>
<evidence type="ECO:0000256" key="2">
    <source>
        <dbReference type="ARBA" id="ARBA00049666"/>
    </source>
</evidence>
<dbReference type="NCBIfam" id="NF045487">
    <property type="entry name" value="ASRP"/>
    <property type="match status" value="1"/>
</dbReference>
<evidence type="ECO:0000256" key="3">
    <source>
        <dbReference type="SAM" id="Coils"/>
    </source>
</evidence>
<dbReference type="RefSeq" id="WP_390283413.1">
    <property type="nucleotide sequence ID" value="NZ_JBHUDI010000001.1"/>
</dbReference>
<comment type="similarity">
    <text evidence="2">Belongs to the Sph1/Sph2 family.</text>
</comment>
<dbReference type="AlphaFoldDB" id="A0ABD6BC42"/>
<evidence type="ECO:0000313" key="6">
    <source>
        <dbReference type="Proteomes" id="UP001597076"/>
    </source>
</evidence>
<keyword evidence="6" id="KW-1185">Reference proteome</keyword>
<gene>
    <name evidence="5" type="ORF">ACFR99_00940</name>
</gene>
<feature type="domain" description="Rad50/SbcC-type AAA" evidence="4">
    <location>
        <begin position="16"/>
        <end position="227"/>
    </location>
</feature>
<comment type="caution">
    <text evidence="5">The sequence shown here is derived from an EMBL/GenBank/DDBJ whole genome shotgun (WGS) entry which is preliminary data.</text>
</comment>
<evidence type="ECO:0000259" key="4">
    <source>
        <dbReference type="Pfam" id="PF13476"/>
    </source>
</evidence>
<feature type="coiled-coil region" evidence="3">
    <location>
        <begin position="136"/>
        <end position="291"/>
    </location>
</feature>
<reference evidence="5 6" key="1">
    <citation type="journal article" date="2019" name="Int. J. Syst. Evol. Microbiol.">
        <title>The Global Catalogue of Microorganisms (GCM) 10K type strain sequencing project: providing services to taxonomists for standard genome sequencing and annotation.</title>
        <authorList>
            <consortium name="The Broad Institute Genomics Platform"/>
            <consortium name="The Broad Institute Genome Sequencing Center for Infectious Disease"/>
            <person name="Wu L."/>
            <person name="Ma J."/>
        </authorList>
    </citation>
    <scope>NUCLEOTIDE SEQUENCE [LARGE SCALE GENOMIC DNA]</scope>
    <source>
        <strain evidence="5 6">CGMCC 1.12230</strain>
    </source>
</reference>
<evidence type="ECO:0000256" key="1">
    <source>
        <dbReference type="ARBA" id="ARBA00023054"/>
    </source>
</evidence>
<dbReference type="InterPro" id="IPR027417">
    <property type="entry name" value="P-loop_NTPase"/>
</dbReference>
<name>A0ABD6BC42_9EURY</name>
<dbReference type="InterPro" id="IPR038729">
    <property type="entry name" value="Rad50/SbcC_AAA"/>
</dbReference>
<dbReference type="PANTHER" id="PTHR32114">
    <property type="entry name" value="ABC TRANSPORTER ABCH.3"/>
    <property type="match status" value="1"/>
</dbReference>
<dbReference type="SUPFAM" id="SSF52540">
    <property type="entry name" value="P-loop containing nucleoside triphosphate hydrolases"/>
    <property type="match status" value="1"/>
</dbReference>
<feature type="coiled-coil region" evidence="3">
    <location>
        <begin position="345"/>
        <end position="501"/>
    </location>
</feature>
<evidence type="ECO:0000313" key="5">
    <source>
        <dbReference type="EMBL" id="MFD1562140.1"/>
    </source>
</evidence>
<accession>A0ABD6BC42</accession>
<dbReference type="EMBL" id="JBHUDI010000001">
    <property type="protein sequence ID" value="MFD1562140.1"/>
    <property type="molecule type" value="Genomic_DNA"/>
</dbReference>
<dbReference type="Pfam" id="PF13476">
    <property type="entry name" value="AAA_23"/>
    <property type="match status" value="1"/>
</dbReference>
<proteinExistence type="inferred from homology"/>